<evidence type="ECO:0000256" key="1">
    <source>
        <dbReference type="ARBA" id="ARBA00022703"/>
    </source>
</evidence>
<proteinExistence type="predicted"/>
<evidence type="ECO:0000313" key="4">
    <source>
        <dbReference type="WBParaSite" id="PSAMB.scaffold7473size7596.g30105.t1"/>
    </source>
</evidence>
<dbReference type="AlphaFoldDB" id="A0A914XD26"/>
<feature type="region of interest" description="Disordered" evidence="2">
    <location>
        <begin position="125"/>
        <end position="243"/>
    </location>
</feature>
<feature type="compositionally biased region" description="Basic and acidic residues" evidence="2">
    <location>
        <begin position="313"/>
        <end position="330"/>
    </location>
</feature>
<organism evidence="3 4">
    <name type="scientific">Plectus sambesii</name>
    <dbReference type="NCBI Taxonomy" id="2011161"/>
    <lineage>
        <taxon>Eukaryota</taxon>
        <taxon>Metazoa</taxon>
        <taxon>Ecdysozoa</taxon>
        <taxon>Nematoda</taxon>
        <taxon>Chromadorea</taxon>
        <taxon>Plectida</taxon>
        <taxon>Plectina</taxon>
        <taxon>Plectoidea</taxon>
        <taxon>Plectidae</taxon>
        <taxon>Plectus</taxon>
    </lineage>
</organism>
<evidence type="ECO:0000256" key="2">
    <source>
        <dbReference type="SAM" id="MobiDB-lite"/>
    </source>
</evidence>
<feature type="compositionally biased region" description="Polar residues" evidence="2">
    <location>
        <begin position="152"/>
        <end position="161"/>
    </location>
</feature>
<dbReference type="Proteomes" id="UP000887566">
    <property type="component" value="Unplaced"/>
</dbReference>
<sequence>MASDPLTLGPHRLKPLLSIISSEQFAEETRQVLDSFLRQHLADKRNDVSTTHAGSSYLSGGSVVSDGIDKDIFMLGAPVGALRRRTVSPQPHIQAASGLPTGENVQAGQACLSESTKLYRAKRGEVVPAPVSSSSSSETGVDTEEVGHNRSSDAQSSGTSGKNDRDRPRLKKSTFKRVKERLRRSILRSSPDAISKKKHFELRRRKSSSPMNGRRVGDIPTPVVQRSNSAGGSKQPTPDGGYQAKRRSLLERLRCLGRSVKQDAFSPVNTETSRQRPKKLRRRDIPSKFRQFSDSLSNLRDRIGGSPRSRRRPNAEHRQNHQIERCDPDGQLRTSTMTISVQRPSTSSASHNNSEPPPLSPSTAFAKLSLVANASRSSSQRSTIQSRQCSIDSEIYSQIAARLGQLGDEYVAGAIEAARLQQEEVVGCALNGSNLTELERDVVDWVQSTSGLQHDCPDGLDELTQASTANEFGIAIDRAVRRRSGAPATQLALVFHFTSVAMRTVGATTLAARRLGDYCVSYVGNKFADWLMEQGGWMSVVEDATTSCSEID</sequence>
<keyword evidence="1" id="KW-0053">Apoptosis</keyword>
<name>A0A914XD26_9BILA</name>
<dbReference type="GO" id="GO:0042981">
    <property type="term" value="P:regulation of apoptotic process"/>
    <property type="evidence" value="ECO:0007669"/>
    <property type="project" value="InterPro"/>
</dbReference>
<dbReference type="InterPro" id="IPR002475">
    <property type="entry name" value="Bcl2-like"/>
</dbReference>
<dbReference type="InterPro" id="IPR036834">
    <property type="entry name" value="Bcl-2-like_sf"/>
</dbReference>
<feature type="compositionally biased region" description="Basic residues" evidence="2">
    <location>
        <begin position="168"/>
        <end position="186"/>
    </location>
</feature>
<dbReference type="GO" id="GO:0006915">
    <property type="term" value="P:apoptotic process"/>
    <property type="evidence" value="ECO:0007669"/>
    <property type="project" value="UniProtKB-KW"/>
</dbReference>
<dbReference type="PROSITE" id="PS50062">
    <property type="entry name" value="BCL2_FAMILY"/>
    <property type="match status" value="1"/>
</dbReference>
<dbReference type="WBParaSite" id="PSAMB.scaffold7473size7596.g30105.t1">
    <property type="protein sequence ID" value="PSAMB.scaffold7473size7596.g30105.t1"/>
    <property type="gene ID" value="PSAMB.scaffold7473size7596.g30105"/>
</dbReference>
<accession>A0A914XD26</accession>
<dbReference type="SUPFAM" id="SSF56854">
    <property type="entry name" value="Bcl-2 inhibitors of programmed cell death"/>
    <property type="match status" value="1"/>
</dbReference>
<reference evidence="4" key="1">
    <citation type="submission" date="2022-11" db="UniProtKB">
        <authorList>
            <consortium name="WormBaseParasite"/>
        </authorList>
    </citation>
    <scope>IDENTIFICATION</scope>
</reference>
<feature type="compositionally biased region" description="Basic residues" evidence="2">
    <location>
        <begin position="196"/>
        <end position="207"/>
    </location>
</feature>
<keyword evidence="3" id="KW-1185">Reference proteome</keyword>
<feature type="compositionally biased region" description="Polar residues" evidence="2">
    <location>
        <begin position="224"/>
        <end position="236"/>
    </location>
</feature>
<feature type="compositionally biased region" description="Polar residues" evidence="2">
    <location>
        <begin position="332"/>
        <end position="354"/>
    </location>
</feature>
<protein>
    <submittedName>
        <fullName evidence="4">Uncharacterized protein</fullName>
    </submittedName>
</protein>
<feature type="region of interest" description="Disordered" evidence="2">
    <location>
        <begin position="264"/>
        <end position="363"/>
    </location>
</feature>
<evidence type="ECO:0000313" key="3">
    <source>
        <dbReference type="Proteomes" id="UP000887566"/>
    </source>
</evidence>